<keyword evidence="3" id="KW-0969">Cilium</keyword>
<feature type="compositionally biased region" description="Low complexity" evidence="1">
    <location>
        <begin position="205"/>
        <end position="215"/>
    </location>
</feature>
<sequence length="619" mass="67649">MNPIKLEQLLQLTATGRTTNATVPLQADKSYQGLILTDPVQGARLLQLTTSQGILQLRLPKSIQTANGTPMQASFQQLPDGRVQVQLQAKGDVMQSFPLNQQQALTLALNWGANSKAAALGASTSTATQLPVELETTPQQSQLRLPQGPVLKLPDALHRTIQSLMAQFPQARLQASISLGTGQEPSLFIEIKPGVANKSTVIATAPQPSQSASNSAKDHTNQATGTPRPHYQQLTLPTQLQQELLLRLADRVQGQAVPARLQQQYLQMGPLMLPLPQVRLPSGSYQISLQQDMQHWQVHFQNKQQASHKVTVSAEAFNRPIQWNAPSGVVVTQSSKAEALTGLEPKTLLAQGWRALLPLLPDSPARLASLPELPQPLQQVLQQLRQQLPGGQQVLQTAQVQQQLQAVLQFNPLQMPSQLSGSAAGTLAIAIQLLLGRLSQRQPGASQSPLAQRLTPLLQQLDAQSASQLLRQLAGHSSAMQQSQLASAELQQQQPGQFLLQLPIQLEQQSSQLQLKIEQREESAEHTSDNKTKVWQLTMHFDLLDLGKLMATARLQDNRLNLQIYSEQTQAQALAEQYLPLLTERLTAQGIEVEQAQCQLGAVPGTLFSRQSSLIQVQA</sequence>
<keyword evidence="3" id="KW-0282">Flagellum</keyword>
<reference evidence="3 4" key="1">
    <citation type="submission" date="2023-07" db="EMBL/GenBank/DDBJ databases">
        <title>Alkalimonas sp., MEB108 novel, alkaliphilic bacterium isolated from Lonar Lake, India.</title>
        <authorList>
            <person name="Joshi A."/>
            <person name="Thite S."/>
        </authorList>
    </citation>
    <scope>NUCLEOTIDE SEQUENCE [LARGE SCALE GENOMIC DNA]</scope>
    <source>
        <strain evidence="3 4">MEB108</strain>
    </source>
</reference>
<name>A0ABU7J0P5_9GAMM</name>
<evidence type="ECO:0000313" key="3">
    <source>
        <dbReference type="EMBL" id="MEE2000069.1"/>
    </source>
</evidence>
<accession>A0ABU7J0P5</accession>
<evidence type="ECO:0000259" key="2">
    <source>
        <dbReference type="Pfam" id="PF02120"/>
    </source>
</evidence>
<dbReference type="EMBL" id="JAUHLI010000001">
    <property type="protein sequence ID" value="MEE2000069.1"/>
    <property type="molecule type" value="Genomic_DNA"/>
</dbReference>
<comment type="caution">
    <text evidence="3">The sequence shown here is derived from an EMBL/GenBank/DDBJ whole genome shotgun (WGS) entry which is preliminary data.</text>
</comment>
<organism evidence="3 4">
    <name type="scientific">Alkalimonas cellulosilytica</name>
    <dbReference type="NCBI Taxonomy" id="3058395"/>
    <lineage>
        <taxon>Bacteria</taxon>
        <taxon>Pseudomonadati</taxon>
        <taxon>Pseudomonadota</taxon>
        <taxon>Gammaproteobacteria</taxon>
        <taxon>Alkalimonas</taxon>
    </lineage>
</organism>
<evidence type="ECO:0000256" key="1">
    <source>
        <dbReference type="SAM" id="MobiDB-lite"/>
    </source>
</evidence>
<gene>
    <name evidence="3" type="ORF">QWY20_01275</name>
</gene>
<dbReference type="InterPro" id="IPR038610">
    <property type="entry name" value="FliK-like_C_sf"/>
</dbReference>
<dbReference type="Proteomes" id="UP001336314">
    <property type="component" value="Unassembled WGS sequence"/>
</dbReference>
<dbReference type="Gene3D" id="3.30.750.140">
    <property type="match status" value="1"/>
</dbReference>
<dbReference type="InterPro" id="IPR021136">
    <property type="entry name" value="Flagellar_hook_control-like_C"/>
</dbReference>
<dbReference type="RefSeq" id="WP_330127223.1">
    <property type="nucleotide sequence ID" value="NZ_JAUHLI010000001.1"/>
</dbReference>
<feature type="region of interest" description="Disordered" evidence="1">
    <location>
        <begin position="205"/>
        <end position="230"/>
    </location>
</feature>
<keyword evidence="4" id="KW-1185">Reference proteome</keyword>
<dbReference type="Pfam" id="PF02120">
    <property type="entry name" value="Flg_hook"/>
    <property type="match status" value="1"/>
</dbReference>
<feature type="domain" description="Flagellar hook-length control protein-like C-terminal" evidence="2">
    <location>
        <begin position="529"/>
        <end position="601"/>
    </location>
</feature>
<proteinExistence type="predicted"/>
<keyword evidence="3" id="KW-0966">Cell projection</keyword>
<evidence type="ECO:0000313" key="4">
    <source>
        <dbReference type="Proteomes" id="UP001336314"/>
    </source>
</evidence>
<protein>
    <submittedName>
        <fullName evidence="3">Flagellar hook-length control protein FliK</fullName>
    </submittedName>
</protein>